<proteinExistence type="predicted"/>
<evidence type="ECO:0000313" key="2">
    <source>
        <dbReference type="Proteomes" id="UP000230069"/>
    </source>
</evidence>
<dbReference type="AlphaFoldDB" id="A0A2G5E5T3"/>
<dbReference type="Proteomes" id="UP000230069">
    <property type="component" value="Unassembled WGS sequence"/>
</dbReference>
<dbReference type="InterPro" id="IPR001611">
    <property type="entry name" value="Leu-rich_rpt"/>
</dbReference>
<dbReference type="Pfam" id="PF14968">
    <property type="entry name" value="CCDC84"/>
    <property type="match status" value="1"/>
</dbReference>
<sequence length="327" mass="37542">MEKEKKNLNPKKKNKKKKMEFELCKVCNLNHDQGRRHNYFPNHIKSLSSFLSRFLKKLSDVRFFLKNPTLLRPEHASSNRIWCVFCDIGIEELDSLFVCNNAITHLSSLEHLKNLKNFLWKYGGGMDRVDSFRVSESDLVKWENKCKTLKNATTSSSGISDGQHLGDLKDIHDTFYSDNLDNFKRNAIPSFELNISNGFIPLQKFTNEKIQVSYPKVSEGATIAPCPHETSFPVIRQSNMDLRGMRVEENIANGLTGIINSHPLVIVKKAQLVGFLLERLEDPVLETAVTMCCRLSHKLPLCFLRSLDQMFILEHLHPGLKKLKKLN</sequence>
<evidence type="ECO:0000313" key="1">
    <source>
        <dbReference type="EMBL" id="PIA51119.1"/>
    </source>
</evidence>
<dbReference type="PANTHER" id="PTHR31198:SF1">
    <property type="entry name" value="CENTROSOMAL AT-AC SPLICING FACTOR"/>
    <property type="match status" value="1"/>
</dbReference>
<dbReference type="InterPro" id="IPR028015">
    <property type="entry name" value="CCDC84-like"/>
</dbReference>
<dbReference type="OrthoDB" id="1892805at2759"/>
<accession>A0A2G5E5T3</accession>
<dbReference type="STRING" id="218851.A0A2G5E5T3"/>
<evidence type="ECO:0008006" key="3">
    <source>
        <dbReference type="Google" id="ProtNLM"/>
    </source>
</evidence>
<dbReference type="InParanoid" id="A0A2G5E5T3"/>
<dbReference type="PROSITE" id="PS51450">
    <property type="entry name" value="LRR"/>
    <property type="match status" value="1"/>
</dbReference>
<name>A0A2G5E5T3_AQUCA</name>
<protein>
    <recommendedName>
        <fullName evidence="3">TITAN-like protein</fullName>
    </recommendedName>
</protein>
<keyword evidence="2" id="KW-1185">Reference proteome</keyword>
<dbReference type="PANTHER" id="PTHR31198">
    <property type="entry name" value="COILED-COIL DOMAIN-CONTAINING PROTEIN 84"/>
    <property type="match status" value="1"/>
</dbReference>
<organism evidence="1 2">
    <name type="scientific">Aquilegia coerulea</name>
    <name type="common">Rocky mountain columbine</name>
    <dbReference type="NCBI Taxonomy" id="218851"/>
    <lineage>
        <taxon>Eukaryota</taxon>
        <taxon>Viridiplantae</taxon>
        <taxon>Streptophyta</taxon>
        <taxon>Embryophyta</taxon>
        <taxon>Tracheophyta</taxon>
        <taxon>Spermatophyta</taxon>
        <taxon>Magnoliopsida</taxon>
        <taxon>Ranunculales</taxon>
        <taxon>Ranunculaceae</taxon>
        <taxon>Thalictroideae</taxon>
        <taxon>Aquilegia</taxon>
    </lineage>
</organism>
<dbReference type="EMBL" id="KZ305028">
    <property type="protein sequence ID" value="PIA51119.1"/>
    <property type="molecule type" value="Genomic_DNA"/>
</dbReference>
<reference evidence="1 2" key="1">
    <citation type="submission" date="2017-09" db="EMBL/GenBank/DDBJ databases">
        <title>WGS assembly of Aquilegia coerulea Goldsmith.</title>
        <authorList>
            <person name="Hodges S."/>
            <person name="Kramer E."/>
            <person name="Nordborg M."/>
            <person name="Tomkins J."/>
            <person name="Borevitz J."/>
            <person name="Derieg N."/>
            <person name="Yan J."/>
            <person name="Mihaltcheva S."/>
            <person name="Hayes R.D."/>
            <person name="Rokhsar D."/>
        </authorList>
    </citation>
    <scope>NUCLEOTIDE SEQUENCE [LARGE SCALE GENOMIC DNA]</scope>
    <source>
        <strain evidence="2">cv. Goldsmith</strain>
    </source>
</reference>
<gene>
    <name evidence="1" type="ORF">AQUCO_01100153v1</name>
</gene>